<proteinExistence type="predicted"/>
<dbReference type="Pfam" id="PF09661">
    <property type="entry name" value="DUF2398"/>
    <property type="match status" value="1"/>
</dbReference>
<name>A0A1L5F453_CLOKL</name>
<evidence type="ECO:0000313" key="1">
    <source>
        <dbReference type="EMBL" id="APM37640.1"/>
    </source>
</evidence>
<evidence type="ECO:0000313" key="2">
    <source>
        <dbReference type="Proteomes" id="UP000184604"/>
    </source>
</evidence>
<protein>
    <submittedName>
        <fullName evidence="1">TIGR02678 family protein</fullName>
    </submittedName>
</protein>
<accession>A0A1L5F453</accession>
<dbReference type="OrthoDB" id="1654131at2"/>
<organism evidence="1 2">
    <name type="scientific">Clostridium kluyveri</name>
    <dbReference type="NCBI Taxonomy" id="1534"/>
    <lineage>
        <taxon>Bacteria</taxon>
        <taxon>Bacillati</taxon>
        <taxon>Bacillota</taxon>
        <taxon>Clostridia</taxon>
        <taxon>Eubacteriales</taxon>
        <taxon>Clostridiaceae</taxon>
        <taxon>Clostridium</taxon>
    </lineage>
</organism>
<gene>
    <name evidence="1" type="ORF">BS101_02165</name>
</gene>
<dbReference type="NCBIfam" id="TIGR02678">
    <property type="entry name" value="TIGR02678 family protein"/>
    <property type="match status" value="1"/>
</dbReference>
<dbReference type="EMBL" id="CP018335">
    <property type="protein sequence ID" value="APM37640.1"/>
    <property type="molecule type" value="Genomic_DNA"/>
</dbReference>
<dbReference type="RefSeq" id="WP_073537328.1">
    <property type="nucleotide sequence ID" value="NZ_CP018335.1"/>
</dbReference>
<dbReference type="Proteomes" id="UP000184604">
    <property type="component" value="Chromosome"/>
</dbReference>
<dbReference type="InterPro" id="IPR013494">
    <property type="entry name" value="CHP02678"/>
</dbReference>
<reference evidence="1 2" key="1">
    <citation type="submission" date="2016-12" db="EMBL/GenBank/DDBJ databases">
        <title>Complete genome sequence of Clostridium kluyveri JZZ isolated from the pit mud of a Chinese flavor liquor-making factory.</title>
        <authorList>
            <person name="Wang Y."/>
        </authorList>
    </citation>
    <scope>NUCLEOTIDE SEQUENCE [LARGE SCALE GENOMIC DNA]</scope>
    <source>
        <strain evidence="1 2">JZZ</strain>
    </source>
</reference>
<dbReference type="AlphaFoldDB" id="A0A1L5F453"/>
<sequence>MNDLKILLENYWIGKDKNKELYYRVKDSIPKFKNFLTDKLGYNLVVNPHLIKLEKFPGKAESWMGIKDFESTMEYAFLCILIMFLEDKGREEQFVLSEITEYIQANYPGEESVDWTLYRHRKYLIKVLRFAVSMDMILVDDGDEQNFKSNMEAEVLYESTGLSRYFARNFPMNILDYDTYEDIEKEEWTDIESDRGFIRRQRVYRRLVMGPVVYNTGSEDVDYNYIKNYRGMISNDIEKYLDCNIHVHRNGAMMVIDPEDNLKDTFPGNRAISDVVMFFNYLIVNEIKEGRIELKSDDTSVVSKAYFESLVEKLKQNYGMGWSKEYREMKQSDLTEEIISYMKDFNMINLLEDGREIQILPLCGKVVGIYPDSFVKKLQT</sequence>